<dbReference type="InterPro" id="IPR007560">
    <property type="entry name" value="Restrct_endonuc_IV_Mrr"/>
</dbReference>
<dbReference type="RefSeq" id="WP_097060711.1">
    <property type="nucleotide sequence ID" value="NZ_BMLC01000001.1"/>
</dbReference>
<dbReference type="Gene3D" id="3.40.1350.10">
    <property type="match status" value="1"/>
</dbReference>
<keyword evidence="4" id="KW-1185">Reference proteome</keyword>
<evidence type="ECO:0000259" key="1">
    <source>
        <dbReference type="Pfam" id="PF04471"/>
    </source>
</evidence>
<dbReference type="InterPro" id="IPR052906">
    <property type="entry name" value="Type_IV_Methyl-Rstrct_Enzyme"/>
</dbReference>
<dbReference type="PANTHER" id="PTHR30015">
    <property type="entry name" value="MRR RESTRICTION SYSTEM PROTEIN"/>
    <property type="match status" value="1"/>
</dbReference>
<proteinExistence type="predicted"/>
<dbReference type="InterPro" id="IPR025745">
    <property type="entry name" value="Mrr-like_N_dom"/>
</dbReference>
<dbReference type="Pfam" id="PF14338">
    <property type="entry name" value="Mrr_N"/>
    <property type="match status" value="1"/>
</dbReference>
<organism evidence="3 4">
    <name type="scientific">Salinibacterium xinjiangense</name>
    <dbReference type="NCBI Taxonomy" id="386302"/>
    <lineage>
        <taxon>Bacteria</taxon>
        <taxon>Bacillati</taxon>
        <taxon>Actinomycetota</taxon>
        <taxon>Actinomycetes</taxon>
        <taxon>Micrococcales</taxon>
        <taxon>Microbacteriaceae</taxon>
        <taxon>Salinibacterium</taxon>
    </lineage>
</organism>
<evidence type="ECO:0000313" key="4">
    <source>
        <dbReference type="Proteomes" id="UP000219440"/>
    </source>
</evidence>
<dbReference type="GO" id="GO:0003677">
    <property type="term" value="F:DNA binding"/>
    <property type="evidence" value="ECO:0007669"/>
    <property type="project" value="InterPro"/>
</dbReference>
<accession>A0A2C8ZLE3</accession>
<reference evidence="3 4" key="1">
    <citation type="submission" date="2017-09" db="EMBL/GenBank/DDBJ databases">
        <authorList>
            <person name="Ehlers B."/>
            <person name="Leendertz F.H."/>
        </authorList>
    </citation>
    <scope>NUCLEOTIDE SEQUENCE [LARGE SCALE GENOMIC DNA]</scope>
    <source>
        <strain evidence="3 4">CGMCC 1.05381</strain>
    </source>
</reference>
<sequence>MTNDTGVSTINTWHTFMRPVLESLSDGAVHVKRDMEKATMDIAGLTEPERNEQLDSGQPRSLNRIGWATSALRRAKALSSPSRGTFVITDTGRDLLARHPVLITVGDLEMIPAYTEYIPTRKASSPTAIPSLASVGDQTPQDLIESGIEAIEDDVKSKLLERLRGTDPLFFEQVVRSVLVKMGYGTEGEMKQLKGSGDGGLDGKIDRDELGLSQIYVQAKRYAEDNVVGRPAIQAFVGALATRGANVGVFFTTSKYSGEAADAAERVPQDIALVDGLKLTELMIKHRVGVQVARRVEIVKIDEDFFSDE</sequence>
<dbReference type="AlphaFoldDB" id="A0A2C8ZLE3"/>
<dbReference type="Proteomes" id="UP000219440">
    <property type="component" value="Unassembled WGS sequence"/>
</dbReference>
<dbReference type="GO" id="GO:0009307">
    <property type="term" value="P:DNA restriction-modification system"/>
    <property type="evidence" value="ECO:0007669"/>
    <property type="project" value="InterPro"/>
</dbReference>
<dbReference type="SUPFAM" id="SSF52980">
    <property type="entry name" value="Restriction endonuclease-like"/>
    <property type="match status" value="1"/>
</dbReference>
<dbReference type="EMBL" id="OCST01000003">
    <property type="protein sequence ID" value="SOE65747.1"/>
    <property type="molecule type" value="Genomic_DNA"/>
</dbReference>
<dbReference type="PANTHER" id="PTHR30015:SF7">
    <property type="entry name" value="TYPE IV METHYL-DIRECTED RESTRICTION ENZYME ECOKMRR"/>
    <property type="match status" value="1"/>
</dbReference>
<evidence type="ECO:0000259" key="2">
    <source>
        <dbReference type="Pfam" id="PF14338"/>
    </source>
</evidence>
<name>A0A2C8ZLE3_9MICO</name>
<dbReference type="GO" id="GO:0015666">
    <property type="term" value="F:restriction endodeoxyribonuclease activity"/>
    <property type="evidence" value="ECO:0007669"/>
    <property type="project" value="TreeGrafter"/>
</dbReference>
<evidence type="ECO:0000313" key="3">
    <source>
        <dbReference type="EMBL" id="SOE65747.1"/>
    </source>
</evidence>
<gene>
    <name evidence="3" type="ORF">SAMN06296378_1612</name>
</gene>
<dbReference type="InterPro" id="IPR011335">
    <property type="entry name" value="Restrct_endonuc-II-like"/>
</dbReference>
<protein>
    <submittedName>
        <fullName evidence="3">Restriction system protein</fullName>
    </submittedName>
</protein>
<dbReference type="OrthoDB" id="9803736at2"/>
<dbReference type="InterPro" id="IPR011856">
    <property type="entry name" value="tRNA_endonuc-like_dom_sf"/>
</dbReference>
<dbReference type="Pfam" id="PF04471">
    <property type="entry name" value="Mrr_cat"/>
    <property type="match status" value="1"/>
</dbReference>
<feature type="domain" description="Restriction system protein Mrr-like N-terminal" evidence="2">
    <location>
        <begin position="13"/>
        <end position="97"/>
    </location>
</feature>
<feature type="domain" description="Restriction endonuclease type IV Mrr" evidence="1">
    <location>
        <begin position="165"/>
        <end position="283"/>
    </location>
</feature>